<name>U5L9U9_9BACI</name>
<dbReference type="PROSITE" id="PS00061">
    <property type="entry name" value="ADH_SHORT"/>
    <property type="match status" value="1"/>
</dbReference>
<feature type="compositionally biased region" description="Basic and acidic residues" evidence="3">
    <location>
        <begin position="29"/>
        <end position="42"/>
    </location>
</feature>
<dbReference type="Pfam" id="PF13561">
    <property type="entry name" value="adh_short_C2"/>
    <property type="match status" value="1"/>
</dbReference>
<evidence type="ECO:0000256" key="1">
    <source>
        <dbReference type="ARBA" id="ARBA00006484"/>
    </source>
</evidence>
<dbReference type="InterPro" id="IPR036291">
    <property type="entry name" value="NAD(P)-bd_dom_sf"/>
</dbReference>
<organism evidence="4 5">
    <name type="scientific">Bacillus infantis NRRL B-14911</name>
    <dbReference type="NCBI Taxonomy" id="1367477"/>
    <lineage>
        <taxon>Bacteria</taxon>
        <taxon>Bacillati</taxon>
        <taxon>Bacillota</taxon>
        <taxon>Bacilli</taxon>
        <taxon>Bacillales</taxon>
        <taxon>Bacillaceae</taxon>
        <taxon>Bacillus</taxon>
    </lineage>
</organism>
<dbReference type="PANTHER" id="PTHR48107">
    <property type="entry name" value="NADPH-DEPENDENT ALDEHYDE REDUCTASE-LIKE PROTEIN, CHLOROPLASTIC-RELATED"/>
    <property type="match status" value="1"/>
</dbReference>
<dbReference type="KEGG" id="bif:N288_13610"/>
<dbReference type="InterPro" id="IPR002347">
    <property type="entry name" value="SDR_fam"/>
</dbReference>
<sequence>MSNPENPLKQFFNGDFPKQYQEPPGVQNEMKDPQPDCGEKSYKGTGRLKGRKALVTGGDSGIGRAAAIAYAREGADVAINYLPEEQKDAEEVKKLIEAEGRKAVLIPGDLSEESFCKDMVGQAQSELGGLDVLALVAGKQQAVENIEDLSSEQLRKTFEINVFSLYWTVQAALPHLPEGASIITTSSVQGYNPSPNLLDYAATKFAINGFTRGLAKQVASKGIRVNSVAPGPIWTPLQISGGQPQEVIPTFGQDTPLKRAGQPVELSSVYVFLASEESSYVTAQVYGVTGGIELA</sequence>
<accession>U5L9U9</accession>
<dbReference type="FunFam" id="3.40.50.720:FF:000097">
    <property type="entry name" value="SDR family oxidoreductase"/>
    <property type="match status" value="1"/>
</dbReference>
<dbReference type="InterPro" id="IPR020904">
    <property type="entry name" value="Sc_DH/Rdtase_CS"/>
</dbReference>
<dbReference type="AlphaFoldDB" id="U5L9U9"/>
<dbReference type="PRINTS" id="PR00080">
    <property type="entry name" value="SDRFAMILY"/>
</dbReference>
<dbReference type="Gene3D" id="3.40.50.720">
    <property type="entry name" value="NAD(P)-binding Rossmann-like Domain"/>
    <property type="match status" value="1"/>
</dbReference>
<dbReference type="PRINTS" id="PR00081">
    <property type="entry name" value="GDHRDH"/>
</dbReference>
<keyword evidence="2" id="KW-0560">Oxidoreductase</keyword>
<gene>
    <name evidence="4" type="ORF">N288_13610</name>
</gene>
<dbReference type="SUPFAM" id="SSF51735">
    <property type="entry name" value="NAD(P)-binding Rossmann-fold domains"/>
    <property type="match status" value="1"/>
</dbReference>
<feature type="region of interest" description="Disordered" evidence="3">
    <location>
        <begin position="1"/>
        <end position="45"/>
    </location>
</feature>
<dbReference type="PANTHER" id="PTHR48107:SF16">
    <property type="entry name" value="NADPH-DEPENDENT ALDEHYDE REDUCTASE 1, CHLOROPLASTIC"/>
    <property type="match status" value="1"/>
</dbReference>
<dbReference type="HOGENOM" id="CLU_010194_4_0_9"/>
<dbReference type="EMBL" id="CP006643">
    <property type="protein sequence ID" value="AGX04624.1"/>
    <property type="molecule type" value="Genomic_DNA"/>
</dbReference>
<proteinExistence type="inferred from homology"/>
<protein>
    <submittedName>
        <fullName evidence="4">Oxidoreductase</fullName>
    </submittedName>
</protein>
<evidence type="ECO:0000313" key="5">
    <source>
        <dbReference type="Proteomes" id="UP000017805"/>
    </source>
</evidence>
<comment type="similarity">
    <text evidence="1">Belongs to the short-chain dehydrogenases/reductases (SDR) family.</text>
</comment>
<evidence type="ECO:0000256" key="2">
    <source>
        <dbReference type="ARBA" id="ARBA00023002"/>
    </source>
</evidence>
<dbReference type="Proteomes" id="UP000017805">
    <property type="component" value="Chromosome"/>
</dbReference>
<evidence type="ECO:0000313" key="4">
    <source>
        <dbReference type="EMBL" id="AGX04624.1"/>
    </source>
</evidence>
<dbReference type="STRING" id="1367477.N288_13610"/>
<dbReference type="PATRIC" id="fig|1367477.3.peg.2671"/>
<dbReference type="RefSeq" id="WP_009793533.1">
    <property type="nucleotide sequence ID" value="NC_022524.1"/>
</dbReference>
<dbReference type="OrthoDB" id="9803333at2"/>
<reference evidence="4 5" key="1">
    <citation type="submission" date="2013-07" db="EMBL/GenBank/DDBJ databases">
        <title>Complete genome sequence of Bacillus infantis NRRL B-14911 that has potential to induce cardiac disease by antigenic mimicry.</title>
        <authorList>
            <person name="Massilamany C."/>
            <person name="Smith T.P.L."/>
            <person name="Loy J.D."/>
            <person name="Barletta R."/>
            <person name="Reddy J."/>
        </authorList>
    </citation>
    <scope>NUCLEOTIDE SEQUENCE [LARGE SCALE GENOMIC DNA]</scope>
    <source>
        <strain evidence="4 5">NRRL B-14911</strain>
    </source>
</reference>
<dbReference type="GO" id="GO:0016614">
    <property type="term" value="F:oxidoreductase activity, acting on CH-OH group of donors"/>
    <property type="evidence" value="ECO:0007669"/>
    <property type="project" value="UniProtKB-ARBA"/>
</dbReference>
<dbReference type="CDD" id="cd05355">
    <property type="entry name" value="SDR_c1"/>
    <property type="match status" value="1"/>
</dbReference>
<keyword evidence="5" id="KW-1185">Reference proteome</keyword>
<evidence type="ECO:0000256" key="3">
    <source>
        <dbReference type="SAM" id="MobiDB-lite"/>
    </source>
</evidence>